<organism evidence="1">
    <name type="scientific">Rhizophora mucronata</name>
    <name type="common">Asiatic mangrove</name>
    <dbReference type="NCBI Taxonomy" id="61149"/>
    <lineage>
        <taxon>Eukaryota</taxon>
        <taxon>Viridiplantae</taxon>
        <taxon>Streptophyta</taxon>
        <taxon>Embryophyta</taxon>
        <taxon>Tracheophyta</taxon>
        <taxon>Spermatophyta</taxon>
        <taxon>Magnoliopsida</taxon>
        <taxon>eudicotyledons</taxon>
        <taxon>Gunneridae</taxon>
        <taxon>Pentapetalae</taxon>
        <taxon>rosids</taxon>
        <taxon>fabids</taxon>
        <taxon>Malpighiales</taxon>
        <taxon>Rhizophoraceae</taxon>
        <taxon>Rhizophora</taxon>
    </lineage>
</organism>
<dbReference type="EMBL" id="GGEC01092487">
    <property type="protein sequence ID" value="MBX72971.1"/>
    <property type="molecule type" value="Transcribed_RNA"/>
</dbReference>
<sequence>MNNIHMKLLKLDLTGCAKVNLKGHQMYRKTS</sequence>
<name>A0A2P2R1D1_RHIMU</name>
<protein>
    <submittedName>
        <fullName evidence="1">Uncharacterized protein</fullName>
    </submittedName>
</protein>
<evidence type="ECO:0000313" key="1">
    <source>
        <dbReference type="EMBL" id="MBX72971.1"/>
    </source>
</evidence>
<accession>A0A2P2R1D1</accession>
<proteinExistence type="predicted"/>
<dbReference type="AlphaFoldDB" id="A0A2P2R1D1"/>
<reference evidence="1" key="1">
    <citation type="submission" date="2018-02" db="EMBL/GenBank/DDBJ databases">
        <title>Rhizophora mucronata_Transcriptome.</title>
        <authorList>
            <person name="Meera S.P."/>
            <person name="Sreeshan A."/>
            <person name="Augustine A."/>
        </authorList>
    </citation>
    <scope>NUCLEOTIDE SEQUENCE</scope>
    <source>
        <tissue evidence="1">Leaf</tissue>
    </source>
</reference>